<proteinExistence type="predicted"/>
<evidence type="ECO:0000259" key="3">
    <source>
        <dbReference type="PROSITE" id="PS51186"/>
    </source>
</evidence>
<dbReference type="PANTHER" id="PTHR42919">
    <property type="entry name" value="N-ALPHA-ACETYLTRANSFERASE"/>
    <property type="match status" value="1"/>
</dbReference>
<dbReference type="EMBL" id="BJXC01000025">
    <property type="protein sequence ID" value="GEM53172.1"/>
    <property type="molecule type" value="Genomic_DNA"/>
</dbReference>
<dbReference type="SUPFAM" id="SSF55729">
    <property type="entry name" value="Acyl-CoA N-acyltransferases (Nat)"/>
    <property type="match status" value="1"/>
</dbReference>
<dbReference type="InterPro" id="IPR016181">
    <property type="entry name" value="Acyl_CoA_acyltransferase"/>
</dbReference>
<reference evidence="4 5" key="1">
    <citation type="submission" date="2019-07" db="EMBL/GenBank/DDBJ databases">
        <title>Whole genome shotgun sequence of Empedobacter brevis NBRC 14943.</title>
        <authorList>
            <person name="Hosoyama A."/>
            <person name="Uohara A."/>
            <person name="Ohji S."/>
            <person name="Ichikawa N."/>
        </authorList>
    </citation>
    <scope>NUCLEOTIDE SEQUENCE [LARGE SCALE GENOMIC DNA]</scope>
    <source>
        <strain evidence="4 5">NBRC 14943</strain>
    </source>
</reference>
<dbReference type="Gene3D" id="3.40.630.30">
    <property type="match status" value="1"/>
</dbReference>
<evidence type="ECO:0000313" key="4">
    <source>
        <dbReference type="EMBL" id="GEM53172.1"/>
    </source>
</evidence>
<dbReference type="PROSITE" id="PS51186">
    <property type="entry name" value="GNAT"/>
    <property type="match status" value="1"/>
</dbReference>
<evidence type="ECO:0000313" key="5">
    <source>
        <dbReference type="Proteomes" id="UP000321245"/>
    </source>
</evidence>
<organism evidence="4 5">
    <name type="scientific">Empedobacter brevis NBRC 14943 = ATCC 43319</name>
    <dbReference type="NCBI Taxonomy" id="1218108"/>
    <lineage>
        <taxon>Bacteria</taxon>
        <taxon>Pseudomonadati</taxon>
        <taxon>Bacteroidota</taxon>
        <taxon>Flavobacteriia</taxon>
        <taxon>Flavobacteriales</taxon>
        <taxon>Weeksellaceae</taxon>
        <taxon>Empedobacter</taxon>
    </lineage>
</organism>
<dbReference type="PANTHER" id="PTHR42919:SF8">
    <property type="entry name" value="N-ALPHA-ACETYLTRANSFERASE 50"/>
    <property type="match status" value="1"/>
</dbReference>
<dbReference type="GeneID" id="84650723"/>
<keyword evidence="5" id="KW-1185">Reference proteome</keyword>
<accession>A0A511NK31</accession>
<evidence type="ECO:0000256" key="2">
    <source>
        <dbReference type="ARBA" id="ARBA00023315"/>
    </source>
</evidence>
<dbReference type="RefSeq" id="WP_019976091.1">
    <property type="nucleotide sequence ID" value="NZ_BJXC01000025.1"/>
</dbReference>
<evidence type="ECO:0000256" key="1">
    <source>
        <dbReference type="ARBA" id="ARBA00022679"/>
    </source>
</evidence>
<dbReference type="Proteomes" id="UP000321245">
    <property type="component" value="Unassembled WGS sequence"/>
</dbReference>
<sequence>MNNIVIRKATVEDCTALQRIGRQTFFETFSESNTEEDMAEYLENSFSIEKLIEELNNKYSEFYFAISDEKVIGYLKLNFGISQTELKGNSSLEIERIYVLQKYHGKKVGQLLYEKAMQLAKDKQVDYVWLGVWEKNPRAIRFYQKNGFVEFDQHIFKLGSDEQTDIMMKKTVNCSAC</sequence>
<dbReference type="CDD" id="cd04301">
    <property type="entry name" value="NAT_SF"/>
    <property type="match status" value="1"/>
</dbReference>
<dbReference type="AlphaFoldDB" id="A0A511NK31"/>
<keyword evidence="2" id="KW-0012">Acyltransferase</keyword>
<feature type="domain" description="N-acetyltransferase" evidence="3">
    <location>
        <begin position="4"/>
        <end position="173"/>
    </location>
</feature>
<dbReference type="InterPro" id="IPR000182">
    <property type="entry name" value="GNAT_dom"/>
</dbReference>
<dbReference type="STRING" id="1218108.GCA_000382425_02616"/>
<gene>
    <name evidence="4" type="ORF">EB1_29620</name>
</gene>
<dbReference type="InterPro" id="IPR051556">
    <property type="entry name" value="N-term/lysine_N-AcTrnsfr"/>
</dbReference>
<dbReference type="OrthoDB" id="7205533at2"/>
<comment type="caution">
    <text evidence="4">The sequence shown here is derived from an EMBL/GenBank/DDBJ whole genome shotgun (WGS) entry which is preliminary data.</text>
</comment>
<name>A0A511NK31_9FLAO</name>
<dbReference type="GO" id="GO:0016747">
    <property type="term" value="F:acyltransferase activity, transferring groups other than amino-acyl groups"/>
    <property type="evidence" value="ECO:0007669"/>
    <property type="project" value="InterPro"/>
</dbReference>
<dbReference type="Pfam" id="PF00583">
    <property type="entry name" value="Acetyltransf_1"/>
    <property type="match status" value="1"/>
</dbReference>
<keyword evidence="1 4" id="KW-0808">Transferase</keyword>
<protein>
    <submittedName>
        <fullName evidence="4">N-acetyltransferase</fullName>
    </submittedName>
</protein>